<name>A0A818YK53_9BILA</name>
<dbReference type="InterPro" id="IPR006357">
    <property type="entry name" value="HAD-SF_hydro_IIA"/>
</dbReference>
<dbReference type="InterPro" id="IPR036412">
    <property type="entry name" value="HAD-like_sf"/>
</dbReference>
<dbReference type="InterPro" id="IPR006353">
    <property type="entry name" value="HAD-SF_hydro_IIA_CECR5"/>
</dbReference>
<evidence type="ECO:0000256" key="1">
    <source>
        <dbReference type="ARBA" id="ARBA00022729"/>
    </source>
</evidence>
<evidence type="ECO:0000313" key="4">
    <source>
        <dbReference type="Proteomes" id="UP000663872"/>
    </source>
</evidence>
<dbReference type="NCBIfam" id="TIGR01460">
    <property type="entry name" value="HAD-SF-IIA"/>
    <property type="match status" value="1"/>
</dbReference>
<dbReference type="NCBIfam" id="TIGR01456">
    <property type="entry name" value="CECR5"/>
    <property type="match status" value="1"/>
</dbReference>
<dbReference type="GO" id="GO:0005739">
    <property type="term" value="C:mitochondrion"/>
    <property type="evidence" value="ECO:0007669"/>
    <property type="project" value="TreeGrafter"/>
</dbReference>
<keyword evidence="1" id="KW-0732">Signal</keyword>
<dbReference type="Proteomes" id="UP000663872">
    <property type="component" value="Unassembled WGS sequence"/>
</dbReference>
<sequence>MNISLCKFFINQQINLIQNLRHLSSAINNQLAEPQFGLLFDIDGVLTRGRKLLPYTRDAFRNLVKANGEFRIPTLFVTNAGNELRLSKAAKLTQILGISILPEQVILSHSPLKLFSEFHTKHCLISGQGPIAEIAKNLGFTKVTTIEQLSDAFPNLDMVDHKKRRGFHSPFRDYFLPIEAVVLFGEPVKWEACLQLIIDVLMTNGNPSSPIVRAPVSHLPILASNADLLWMAEAALPRFGHGSFLHCLENLYEKISGHQLQYTTIVGKPSEVTFYHAEYLISRHAHELGLKQPIKRLYVVGDNPDTDVYGANVYNRYLQRRSLSRVNQIVSQTTIGTLTSSGKNISGKNLWSSSNSAEPAADNIEQYYTAESLESILVCTGVFNRETYDETLGKNHGHRDMFIDAELRKPKHTCEHVLDAVKLIFDIEQFPQKHRGYPHDENPWSIENNMNLVLSSLITLQTHMKAEHIVSALVLRHYSEWWLGVASDECRDHCTYADPVDCTTNANLEIDKRYGSFVSALVLRHYSEWWLGVASDECRDHCTYADPVNCTVSGKKNKTYVY</sequence>
<dbReference type="Pfam" id="PF13344">
    <property type="entry name" value="Hydrolase_6"/>
    <property type="match status" value="1"/>
</dbReference>
<dbReference type="EMBL" id="CAJNYT010005502">
    <property type="protein sequence ID" value="CAF3751020.1"/>
    <property type="molecule type" value="Genomic_DNA"/>
</dbReference>
<organism evidence="3 4">
    <name type="scientific">Rotaria socialis</name>
    <dbReference type="NCBI Taxonomy" id="392032"/>
    <lineage>
        <taxon>Eukaryota</taxon>
        <taxon>Metazoa</taxon>
        <taxon>Spiralia</taxon>
        <taxon>Gnathifera</taxon>
        <taxon>Rotifera</taxon>
        <taxon>Eurotatoria</taxon>
        <taxon>Bdelloidea</taxon>
        <taxon>Philodinida</taxon>
        <taxon>Philodinidae</taxon>
        <taxon>Rotaria</taxon>
    </lineage>
</organism>
<accession>A0A818YK53</accession>
<protein>
    <recommendedName>
        <fullName evidence="2">Haloacid dehalogenase-like hydrolase domain-containing 5</fullName>
    </recommendedName>
</protein>
<dbReference type="FunFam" id="3.40.50.1000:FF:000081">
    <property type="entry name" value="Haloacid dehalogenase like hydrolase domain containing 5"/>
    <property type="match status" value="1"/>
</dbReference>
<dbReference type="PANTHER" id="PTHR14269">
    <property type="entry name" value="CDP-DIACYLGLYCEROL--GLYCEROL-3-PHOSPHATE 3-PHOSPHATIDYLTRANSFERASE-RELATED"/>
    <property type="match status" value="1"/>
</dbReference>
<dbReference type="InterPro" id="IPR050324">
    <property type="entry name" value="CDP-alcohol_PTase-I"/>
</dbReference>
<dbReference type="Gene3D" id="3.40.50.1000">
    <property type="entry name" value="HAD superfamily/HAD-like"/>
    <property type="match status" value="2"/>
</dbReference>
<dbReference type="InterPro" id="IPR023214">
    <property type="entry name" value="HAD_sf"/>
</dbReference>
<dbReference type="GO" id="GO:0046474">
    <property type="term" value="P:glycerophospholipid biosynthetic process"/>
    <property type="evidence" value="ECO:0007669"/>
    <property type="project" value="TreeGrafter"/>
</dbReference>
<dbReference type="PANTHER" id="PTHR14269:SF4">
    <property type="entry name" value="CAT EYE SYNDROME CRITICAL REGION PROTEIN 5"/>
    <property type="match status" value="1"/>
</dbReference>
<gene>
    <name evidence="3" type="ORF">GRG538_LOCUS31390</name>
</gene>
<reference evidence="3" key="1">
    <citation type="submission" date="2021-02" db="EMBL/GenBank/DDBJ databases">
        <authorList>
            <person name="Nowell W R."/>
        </authorList>
    </citation>
    <scope>NUCLEOTIDE SEQUENCE</scope>
</reference>
<dbReference type="AlphaFoldDB" id="A0A818YK53"/>
<evidence type="ECO:0000313" key="3">
    <source>
        <dbReference type="EMBL" id="CAF3751020.1"/>
    </source>
</evidence>
<evidence type="ECO:0000256" key="2">
    <source>
        <dbReference type="ARBA" id="ARBA00069384"/>
    </source>
</evidence>
<comment type="caution">
    <text evidence="3">The sequence shown here is derived from an EMBL/GenBank/DDBJ whole genome shotgun (WGS) entry which is preliminary data.</text>
</comment>
<dbReference type="SUPFAM" id="SSF56784">
    <property type="entry name" value="HAD-like"/>
    <property type="match status" value="1"/>
</dbReference>
<proteinExistence type="predicted"/>